<protein>
    <submittedName>
        <fullName evidence="2">Uncharacterized protein</fullName>
    </submittedName>
</protein>
<reference evidence="2" key="1">
    <citation type="journal article" date="2020" name="Nature">
        <title>Giant virus diversity and host interactions through global metagenomics.</title>
        <authorList>
            <person name="Schulz F."/>
            <person name="Roux S."/>
            <person name="Paez-Espino D."/>
            <person name="Jungbluth S."/>
            <person name="Walsh D.A."/>
            <person name="Denef V.J."/>
            <person name="McMahon K.D."/>
            <person name="Konstantinidis K.T."/>
            <person name="Eloe-Fadrosh E.A."/>
            <person name="Kyrpides N.C."/>
            <person name="Woyke T."/>
        </authorList>
    </citation>
    <scope>NUCLEOTIDE SEQUENCE</scope>
    <source>
        <strain evidence="2">GVMAG-M-3300027833-19</strain>
    </source>
</reference>
<accession>A0A6C0LN89</accession>
<evidence type="ECO:0000313" key="2">
    <source>
        <dbReference type="EMBL" id="QHU30742.1"/>
    </source>
</evidence>
<proteinExistence type="predicted"/>
<keyword evidence="1" id="KW-1133">Transmembrane helix</keyword>
<evidence type="ECO:0000256" key="1">
    <source>
        <dbReference type="SAM" id="Phobius"/>
    </source>
</evidence>
<name>A0A6C0LN89_9ZZZZ</name>
<organism evidence="2">
    <name type="scientific">viral metagenome</name>
    <dbReference type="NCBI Taxonomy" id="1070528"/>
    <lineage>
        <taxon>unclassified sequences</taxon>
        <taxon>metagenomes</taxon>
        <taxon>organismal metagenomes</taxon>
    </lineage>
</organism>
<dbReference type="AlphaFoldDB" id="A0A6C0LN89"/>
<keyword evidence="1" id="KW-0472">Membrane</keyword>
<dbReference type="EMBL" id="MN740515">
    <property type="protein sequence ID" value="QHU30742.1"/>
    <property type="molecule type" value="Genomic_DNA"/>
</dbReference>
<keyword evidence="1" id="KW-0812">Transmembrane</keyword>
<feature type="transmembrane region" description="Helical" evidence="1">
    <location>
        <begin position="768"/>
        <end position="792"/>
    </location>
</feature>
<sequence length="802" mass="91088">MTDDNFIAYENSFILPKTSYNFSWCPDIELDSNTEKIEMTGFDNTTGNKKCYELLQNYNTRDTWKDKGVNFPDYSLRVSGNKGSHTCHIISDKKTGCIAEGNWPYEHKSPELTLPGARYAFPDYPQYNNNNFTFRIPNITEDQCKEILKTGKRPVFRIKNSGNKYLTYKGIGNKGLKMLVSSPTDDINNQAFWWWFEYFKTENGVNYYRIWNYQMDMVVAVDVKGAGFYGCDDCKQMTLKPSFMTGNDVLWRFDQTTKEWNKNTADSYLIRTHERSDQGDDYAFTIVDNDENVSIQAITNPKLCGDKNSGCNIILEPVMSGIVTNNTSANDVIDISSGIYDYWEKDGYKECLLYPGVPGSTIMPKELLTAKAMVDVPEYITTKALVIDEVNKRLDMDKTIINHYSDKDSAKNDLDYLALNRRFNENNMGKTLTFNDVKDDNECYSIIRNEQKSDIWTDKDKSNIPILAEYDSVGKTCKVFNLPETDDNSVAYIFGYKVNGGTLNSDIQVTNNTDIQSCVMNSNNFKFPLVSNVGETKCTYYGYKPINENDSNISTIIDMKKVFETYKDCALKNNNKNRNDCNHWGSENFNDDKSVDNVMGSWCKAQATKDGKDINNIESWPVECRCIAAEYIENTNGTFKVDEAWAGLSKASKAVYGEDHKMCVVDECHVNSEKDGINYYHPTSVTIPDTKDGKPPCAASVCSINIKNIGNGTFKDIGCNKDDDTNGEKFKCIQNYNGCQQNYNSDGWDSMEECEKHCGNKPKSNIKMIMIIVMIVIIILSSIAIVVITFKLKNKAISTNIR</sequence>